<dbReference type="InterPro" id="IPR029787">
    <property type="entry name" value="Nucleotide_cyclase"/>
</dbReference>
<dbReference type="STRING" id="1136941.ACH46_10175"/>
<organism evidence="3 4">
    <name type="scientific">Gordonia phthalatica</name>
    <dbReference type="NCBI Taxonomy" id="1136941"/>
    <lineage>
        <taxon>Bacteria</taxon>
        <taxon>Bacillati</taxon>
        <taxon>Actinomycetota</taxon>
        <taxon>Actinomycetes</taxon>
        <taxon>Mycobacteriales</taxon>
        <taxon>Gordoniaceae</taxon>
        <taxon>Gordonia</taxon>
    </lineage>
</organism>
<keyword evidence="4" id="KW-1185">Reference proteome</keyword>
<keyword evidence="1" id="KW-1133">Transmembrane helix</keyword>
<accession>A0A0N7FUM8</accession>
<dbReference type="OrthoDB" id="23692at2"/>
<keyword evidence="1" id="KW-0472">Membrane</keyword>
<dbReference type="PATRIC" id="fig|1136941.3.peg.2066"/>
<dbReference type="PANTHER" id="PTHR45138">
    <property type="entry name" value="REGULATORY COMPONENTS OF SENSORY TRANSDUCTION SYSTEM"/>
    <property type="match status" value="1"/>
</dbReference>
<dbReference type="GO" id="GO:0052621">
    <property type="term" value="F:diguanylate cyclase activity"/>
    <property type="evidence" value="ECO:0007669"/>
    <property type="project" value="TreeGrafter"/>
</dbReference>
<dbReference type="Gene3D" id="3.30.70.270">
    <property type="match status" value="1"/>
</dbReference>
<dbReference type="Pfam" id="PF00990">
    <property type="entry name" value="GGDEF"/>
    <property type="match status" value="1"/>
</dbReference>
<evidence type="ECO:0000313" key="3">
    <source>
        <dbReference type="EMBL" id="ALG84799.1"/>
    </source>
</evidence>
<dbReference type="PANTHER" id="PTHR45138:SF9">
    <property type="entry name" value="DIGUANYLATE CYCLASE DGCM-RELATED"/>
    <property type="match status" value="1"/>
</dbReference>
<dbReference type="CDD" id="cd01949">
    <property type="entry name" value="GGDEF"/>
    <property type="match status" value="1"/>
</dbReference>
<dbReference type="SMART" id="SM00267">
    <property type="entry name" value="GGDEF"/>
    <property type="match status" value="1"/>
</dbReference>
<feature type="transmembrane region" description="Helical" evidence="1">
    <location>
        <begin position="128"/>
        <end position="148"/>
    </location>
</feature>
<dbReference type="InterPro" id="IPR043128">
    <property type="entry name" value="Rev_trsase/Diguanyl_cyclase"/>
</dbReference>
<dbReference type="InterPro" id="IPR050469">
    <property type="entry name" value="Diguanylate_Cyclase"/>
</dbReference>
<evidence type="ECO:0000256" key="1">
    <source>
        <dbReference type="SAM" id="Phobius"/>
    </source>
</evidence>
<name>A0A0N7FUM8_9ACTN</name>
<dbReference type="GO" id="GO:1902201">
    <property type="term" value="P:negative regulation of bacterial-type flagellum-dependent cell motility"/>
    <property type="evidence" value="ECO:0007669"/>
    <property type="project" value="TreeGrafter"/>
</dbReference>
<dbReference type="EMBL" id="CP011853">
    <property type="protein sequence ID" value="ALG84799.1"/>
    <property type="molecule type" value="Genomic_DNA"/>
</dbReference>
<gene>
    <name evidence="3" type="ORF">ACH46_10175</name>
</gene>
<evidence type="ECO:0000313" key="4">
    <source>
        <dbReference type="Proteomes" id="UP000063789"/>
    </source>
</evidence>
<feature type="transmembrane region" description="Helical" evidence="1">
    <location>
        <begin position="106"/>
        <end position="122"/>
    </location>
</feature>
<dbReference type="AlphaFoldDB" id="A0A0N7FUM8"/>
<protein>
    <recommendedName>
        <fullName evidence="2">GGDEF domain-containing protein</fullName>
    </recommendedName>
</protein>
<dbReference type="GO" id="GO:0005886">
    <property type="term" value="C:plasma membrane"/>
    <property type="evidence" value="ECO:0007669"/>
    <property type="project" value="TreeGrafter"/>
</dbReference>
<feature type="transmembrane region" description="Helical" evidence="1">
    <location>
        <begin position="36"/>
        <end position="52"/>
    </location>
</feature>
<dbReference type="PROSITE" id="PS50887">
    <property type="entry name" value="GGDEF"/>
    <property type="match status" value="1"/>
</dbReference>
<feature type="transmembrane region" description="Helical" evidence="1">
    <location>
        <begin position="80"/>
        <end position="99"/>
    </location>
</feature>
<reference evidence="4" key="1">
    <citation type="submission" date="2015-06" db="EMBL/GenBank/DDBJ databases">
        <title>Complete genome sequence and metabolic analysis of phthalate degradation pathway in Gordonia sp. QH-11.</title>
        <authorList>
            <person name="Jin D."/>
            <person name="Kong X."/>
            <person name="Bai Z."/>
        </authorList>
    </citation>
    <scope>NUCLEOTIDE SEQUENCE [LARGE SCALE GENOMIC DNA]</scope>
    <source>
        <strain evidence="4">QH-11</strain>
    </source>
</reference>
<proteinExistence type="predicted"/>
<feature type="transmembrane region" description="Helical" evidence="1">
    <location>
        <begin position="57"/>
        <end position="74"/>
    </location>
</feature>
<reference evidence="3 4" key="2">
    <citation type="journal article" date="2017" name="Int. J. Syst. Evol. Microbiol.">
        <title>Gordonia phthalatica sp. nov., a di-n-butyl phthalate-degrading bacterium isolated from activated sludge.</title>
        <authorList>
            <person name="Jin D."/>
            <person name="Kong X."/>
            <person name="Jia M."/>
            <person name="Yu X."/>
            <person name="Wang X."/>
            <person name="Zhuang X."/>
            <person name="Deng Y."/>
            <person name="Bai Z."/>
        </authorList>
    </citation>
    <scope>NUCLEOTIDE SEQUENCE [LARGE SCALE GENOMIC DNA]</scope>
    <source>
        <strain evidence="3 4">QH-11</strain>
    </source>
</reference>
<dbReference type="GO" id="GO:0043709">
    <property type="term" value="P:cell adhesion involved in single-species biofilm formation"/>
    <property type="evidence" value="ECO:0007669"/>
    <property type="project" value="TreeGrafter"/>
</dbReference>
<dbReference type="Proteomes" id="UP000063789">
    <property type="component" value="Chromosome"/>
</dbReference>
<evidence type="ECO:0000259" key="2">
    <source>
        <dbReference type="PROSITE" id="PS50887"/>
    </source>
</evidence>
<sequence length="299" mass="30801">MIRSYLVVTTAVIIVAVVLSLSPVGSDQDNGSPTGGLMAAGFGVAGLIWLGVRPRALVPAAVMACGAIMAVMAFHTKTSAEYLCLIPAIFLAMVLRAALSRRAADVLVLGLAVGCTAAWVIAPAPALVFSYVVAALAIIAGARIFGYLSDALLTAAHTDPLTGVLNRAGWDVETAKLARVHPLTAIAVVDLDDLKVTNDTLGHPAGDRRITDLAESIGEAVPARSVLARMGGDEFAVCLTGSADELSDVATTLRGLSGATVGIAFSADIATRRAAAEELYAAADEDLTLRKAARRVGRR</sequence>
<dbReference type="NCBIfam" id="TIGR00254">
    <property type="entry name" value="GGDEF"/>
    <property type="match status" value="1"/>
</dbReference>
<dbReference type="KEGG" id="goq:ACH46_10175"/>
<keyword evidence="1" id="KW-0812">Transmembrane</keyword>
<dbReference type="InterPro" id="IPR000160">
    <property type="entry name" value="GGDEF_dom"/>
</dbReference>
<feature type="domain" description="GGDEF" evidence="2">
    <location>
        <begin position="182"/>
        <end position="299"/>
    </location>
</feature>
<dbReference type="SUPFAM" id="SSF55073">
    <property type="entry name" value="Nucleotide cyclase"/>
    <property type="match status" value="1"/>
</dbReference>